<comment type="caution">
    <text evidence="1">The sequence shown here is derived from an EMBL/GenBank/DDBJ whole genome shotgun (WGS) entry which is preliminary data.</text>
</comment>
<organism evidence="1 2">
    <name type="scientific">Nephila pilipes</name>
    <name type="common">Giant wood spider</name>
    <name type="synonym">Nephila maculata</name>
    <dbReference type="NCBI Taxonomy" id="299642"/>
    <lineage>
        <taxon>Eukaryota</taxon>
        <taxon>Metazoa</taxon>
        <taxon>Ecdysozoa</taxon>
        <taxon>Arthropoda</taxon>
        <taxon>Chelicerata</taxon>
        <taxon>Arachnida</taxon>
        <taxon>Araneae</taxon>
        <taxon>Araneomorphae</taxon>
        <taxon>Entelegynae</taxon>
        <taxon>Araneoidea</taxon>
        <taxon>Nephilidae</taxon>
        <taxon>Nephila</taxon>
    </lineage>
</organism>
<protein>
    <submittedName>
        <fullName evidence="1">Uncharacterized protein</fullName>
    </submittedName>
</protein>
<evidence type="ECO:0000313" key="1">
    <source>
        <dbReference type="EMBL" id="GFU38425.1"/>
    </source>
</evidence>
<evidence type="ECO:0000313" key="2">
    <source>
        <dbReference type="Proteomes" id="UP000887013"/>
    </source>
</evidence>
<dbReference type="Proteomes" id="UP000887013">
    <property type="component" value="Unassembled WGS sequence"/>
</dbReference>
<dbReference type="EMBL" id="BMAW01084364">
    <property type="protein sequence ID" value="GFU38425.1"/>
    <property type="molecule type" value="Genomic_DNA"/>
</dbReference>
<proteinExistence type="predicted"/>
<gene>
    <name evidence="1" type="ORF">NPIL_107891</name>
</gene>
<accession>A0A8X6UIY7</accession>
<name>A0A8X6UIY7_NEPPI</name>
<keyword evidence="2" id="KW-1185">Reference proteome</keyword>
<sequence length="84" mass="9712">MAAVWGEPEYRLNIVLRKRKRSKPRAYVTNMLKDLNRGINGSKDQVTVIQTTHNVFPLSGCSERVPKYHINVNEIEEKAIKMMV</sequence>
<reference evidence="1" key="1">
    <citation type="submission" date="2020-08" db="EMBL/GenBank/DDBJ databases">
        <title>Multicomponent nature underlies the extraordinary mechanical properties of spider dragline silk.</title>
        <authorList>
            <person name="Kono N."/>
            <person name="Nakamura H."/>
            <person name="Mori M."/>
            <person name="Yoshida Y."/>
            <person name="Ohtoshi R."/>
            <person name="Malay A.D."/>
            <person name="Moran D.A.P."/>
            <person name="Tomita M."/>
            <person name="Numata K."/>
            <person name="Arakawa K."/>
        </authorList>
    </citation>
    <scope>NUCLEOTIDE SEQUENCE</scope>
</reference>
<dbReference type="AlphaFoldDB" id="A0A8X6UIY7"/>